<keyword evidence="3" id="KW-1185">Reference proteome</keyword>
<dbReference type="PANTHER" id="PTHR30093">
    <property type="entry name" value="GENERAL SECRETION PATHWAY PROTEIN G"/>
    <property type="match status" value="1"/>
</dbReference>
<dbReference type="AlphaFoldDB" id="A0A517VKU5"/>
<dbReference type="OrthoDB" id="213588at2"/>
<gene>
    <name evidence="2" type="primary">xcpT_40</name>
    <name evidence="2" type="ORF">Pan161_53240</name>
</gene>
<dbReference type="NCBIfam" id="TIGR04294">
    <property type="entry name" value="pre_pil_HX9DG"/>
    <property type="match status" value="1"/>
</dbReference>
<evidence type="ECO:0000259" key="1">
    <source>
        <dbReference type="Pfam" id="PF07596"/>
    </source>
</evidence>
<dbReference type="RefSeq" id="WP_145231624.1">
    <property type="nucleotide sequence ID" value="NZ_CP036343.1"/>
</dbReference>
<dbReference type="InterPro" id="IPR045584">
    <property type="entry name" value="Pilin-like"/>
</dbReference>
<dbReference type="PROSITE" id="PS00409">
    <property type="entry name" value="PROKAR_NTER_METHYL"/>
    <property type="match status" value="1"/>
</dbReference>
<dbReference type="PANTHER" id="PTHR30093:SF2">
    <property type="entry name" value="TYPE II SECRETION SYSTEM PROTEIN H"/>
    <property type="match status" value="1"/>
</dbReference>
<name>A0A517VKU5_9PLAN</name>
<proteinExistence type="predicted"/>
<dbReference type="Proteomes" id="UP000316855">
    <property type="component" value="Chromosome"/>
</dbReference>
<sequence>MQQMALHKRHVRGFTLIELLVVIAIIAILIALLLPAVQQAREAARRSQCKNNMKQLGLALHNYESAHTVFPPSSTSGLGKGVWDYPGTGPNDPDVRLHSFASLLLPYLEAANLYNTINFNVSALDPVNQGAASELLEYYKCPSYAGLAFSDDPLYVTTVGFNQFAIRNYVALGARTVIGLSGSIPADGVMYAGSKTRFRDITDGTTNTILLAETREEKAAVWIDGSAAAVAARWLDLTPPAYAGASVSINHQPYFPGGVFPGSIGQNWGPSSFHVGGAHHLLADGSVHFLSENMSVDVYDSLTTRNGGEVVGEF</sequence>
<dbReference type="Pfam" id="PF07596">
    <property type="entry name" value="SBP_bac_10"/>
    <property type="match status" value="1"/>
</dbReference>
<dbReference type="InterPro" id="IPR011453">
    <property type="entry name" value="DUF1559"/>
</dbReference>
<reference evidence="2 3" key="1">
    <citation type="submission" date="2019-02" db="EMBL/GenBank/DDBJ databases">
        <title>Deep-cultivation of Planctomycetes and their phenomic and genomic characterization uncovers novel biology.</title>
        <authorList>
            <person name="Wiegand S."/>
            <person name="Jogler M."/>
            <person name="Boedeker C."/>
            <person name="Pinto D."/>
            <person name="Vollmers J."/>
            <person name="Rivas-Marin E."/>
            <person name="Kohn T."/>
            <person name="Peeters S.H."/>
            <person name="Heuer A."/>
            <person name="Rast P."/>
            <person name="Oberbeckmann S."/>
            <person name="Bunk B."/>
            <person name="Jeske O."/>
            <person name="Meyerdierks A."/>
            <person name="Storesund J.E."/>
            <person name="Kallscheuer N."/>
            <person name="Luecker S."/>
            <person name="Lage O.M."/>
            <person name="Pohl T."/>
            <person name="Merkel B.J."/>
            <person name="Hornburger P."/>
            <person name="Mueller R.-W."/>
            <person name="Bruemmer F."/>
            <person name="Labrenz M."/>
            <person name="Spormann A.M."/>
            <person name="Op den Camp H."/>
            <person name="Overmann J."/>
            <person name="Amann R."/>
            <person name="Jetten M.S.M."/>
            <person name="Mascher T."/>
            <person name="Medema M.H."/>
            <person name="Devos D.P."/>
            <person name="Kaster A.-K."/>
            <person name="Ovreas L."/>
            <person name="Rohde M."/>
            <person name="Galperin M.Y."/>
            <person name="Jogler C."/>
        </authorList>
    </citation>
    <scope>NUCLEOTIDE SEQUENCE [LARGE SCALE GENOMIC DNA]</scope>
    <source>
        <strain evidence="2 3">Pan161</strain>
    </source>
</reference>
<accession>A0A517VKU5</accession>
<feature type="domain" description="DUF1559" evidence="1">
    <location>
        <begin position="38"/>
        <end position="294"/>
    </location>
</feature>
<dbReference type="SUPFAM" id="SSF54523">
    <property type="entry name" value="Pili subunits"/>
    <property type="match status" value="1"/>
</dbReference>
<protein>
    <submittedName>
        <fullName evidence="2">Type II secretion system protein G</fullName>
    </submittedName>
</protein>
<evidence type="ECO:0000313" key="3">
    <source>
        <dbReference type="Proteomes" id="UP000316855"/>
    </source>
</evidence>
<dbReference type="Pfam" id="PF07963">
    <property type="entry name" value="N_methyl"/>
    <property type="match status" value="1"/>
</dbReference>
<organism evidence="2 3">
    <name type="scientific">Gimesia algae</name>
    <dbReference type="NCBI Taxonomy" id="2527971"/>
    <lineage>
        <taxon>Bacteria</taxon>
        <taxon>Pseudomonadati</taxon>
        <taxon>Planctomycetota</taxon>
        <taxon>Planctomycetia</taxon>
        <taxon>Planctomycetales</taxon>
        <taxon>Planctomycetaceae</taxon>
        <taxon>Gimesia</taxon>
    </lineage>
</organism>
<dbReference type="KEGG" id="gax:Pan161_53240"/>
<dbReference type="InterPro" id="IPR012902">
    <property type="entry name" value="N_methyl_site"/>
</dbReference>
<dbReference type="Gene3D" id="3.30.700.10">
    <property type="entry name" value="Glycoprotein, Type 4 Pilin"/>
    <property type="match status" value="1"/>
</dbReference>
<dbReference type="InterPro" id="IPR027558">
    <property type="entry name" value="Pre_pil_HX9DG_C"/>
</dbReference>
<dbReference type="EMBL" id="CP036343">
    <property type="protein sequence ID" value="QDT93642.1"/>
    <property type="molecule type" value="Genomic_DNA"/>
</dbReference>
<evidence type="ECO:0000313" key="2">
    <source>
        <dbReference type="EMBL" id="QDT93642.1"/>
    </source>
</evidence>
<dbReference type="NCBIfam" id="TIGR02532">
    <property type="entry name" value="IV_pilin_GFxxxE"/>
    <property type="match status" value="1"/>
</dbReference>